<evidence type="ECO:0000313" key="2">
    <source>
        <dbReference type="Proteomes" id="UP000092093"/>
    </source>
</evidence>
<reference evidence="1 2" key="1">
    <citation type="submission" date="2015-09" db="EMBL/GenBank/DDBJ databases">
        <title>Aphanizomenon flos-aquae WA102.</title>
        <authorList>
            <person name="Driscoll C."/>
        </authorList>
    </citation>
    <scope>NUCLEOTIDE SEQUENCE [LARGE SCALE GENOMIC DNA]</scope>
    <source>
        <strain evidence="1">WA102</strain>
    </source>
</reference>
<dbReference type="EMBL" id="LJOW01000020">
    <property type="protein sequence ID" value="OBQ44544.1"/>
    <property type="molecule type" value="Genomic_DNA"/>
</dbReference>
<gene>
    <name evidence="1" type="ORF">AN484_06560</name>
</gene>
<evidence type="ECO:0000313" key="1">
    <source>
        <dbReference type="EMBL" id="OBQ44544.1"/>
    </source>
</evidence>
<comment type="caution">
    <text evidence="1">The sequence shown here is derived from an EMBL/GenBank/DDBJ whole genome shotgun (WGS) entry which is preliminary data.</text>
</comment>
<name>A0A1B7X5B6_APHFL</name>
<dbReference type="Proteomes" id="UP000092093">
    <property type="component" value="Unassembled WGS sequence"/>
</dbReference>
<dbReference type="AlphaFoldDB" id="A0A1B7X5B6"/>
<accession>A0A1B7X5B6</accession>
<proteinExistence type="predicted"/>
<sequence length="814" mass="87477">MATAKQPIFPDPPLEVGVPQYPTPNVPDFYTKDGHIVLVEKVSAEKGAYNPQPLDGSVVYNKRDAGKWPDTLYLVYQQPSEDGKFVLNFWANDRTLASQDPWNFGLDYSSNNPAFPIATRTYIVPRSQYATVSLGSVDPVFGGAMRIASQKKEELPDGNPLRSRYVAVQRVYETIPGPVLTGTQLTERGDFETVSTQVVVAGTSPDGDGLLVTKTNVQAIDSVKSLKTTGTVFSYSTLTTRSKKAGLLGNVSTTDEIVSPSTAADALTEQIIESSVEAISATKSRKRTTTSNGPTSLSGFAKKEGLLGEVTIAESIVAAGTSADALTQSIVSSEVTPIDTAKSKKTLITSTGPTSLSGGTNNSGLLGKTIEQQIIVSPSATPDALSMPTTLVGGVVQSTVTPIDSGKSKKTTIISKGPLTLSGGSNKSGLLGETTIEEFIVGAGVSADALSTITNVIQSEVTPIDEVKSKKTTIKSSGPTSLVGQEFKSGLMGVTVTAESIVAAGAAPDSSMAVVQSSVTPIDNVRSKKTTVVYNSPTTLDGKSMQEFGIATAKEQIVTSATSVSPASTTIKADVVPIDNFKSKLTELKYDSLEELNGYQYDPDLDLIIETKKTLIEEGLTPLSKFNGLLSYRDEPINAWQTVRIQSKITELPPQRDEYKTGSYSSPNLITAFNINTPAAMPNWEINLQVTPVMRAKRSYQTVFKYETIYQYDQPEEPSDELYDPITKNIYFDGIFFKISVPDALTNAGIVVGFTTASNDPIHGYVSETFNVPETDESADEYIAKVGSYQLIGYEIDYWKANIWRLAKQYVLLK</sequence>
<organism evidence="1 2">
    <name type="scientific">Aphanizomenon flos-aquae WA102</name>
    <dbReference type="NCBI Taxonomy" id="1710896"/>
    <lineage>
        <taxon>Bacteria</taxon>
        <taxon>Bacillati</taxon>
        <taxon>Cyanobacteriota</taxon>
        <taxon>Cyanophyceae</taxon>
        <taxon>Nostocales</taxon>
        <taxon>Aphanizomenonaceae</taxon>
        <taxon>Aphanizomenon</taxon>
    </lineage>
</organism>
<protein>
    <submittedName>
        <fullName evidence="1">Uncharacterized protein</fullName>
    </submittedName>
</protein>